<dbReference type="Pfam" id="PF00153">
    <property type="entry name" value="Mito_carr"/>
    <property type="match status" value="1"/>
</dbReference>
<feature type="repeat" description="Solcar" evidence="8">
    <location>
        <begin position="194"/>
        <end position="282"/>
    </location>
</feature>
<evidence type="ECO:0000256" key="3">
    <source>
        <dbReference type="ARBA" id="ARBA00022448"/>
    </source>
</evidence>
<evidence type="ECO:0000256" key="1">
    <source>
        <dbReference type="ARBA" id="ARBA00004141"/>
    </source>
</evidence>
<evidence type="ECO:0000256" key="5">
    <source>
        <dbReference type="ARBA" id="ARBA00022737"/>
    </source>
</evidence>
<evidence type="ECO:0000256" key="6">
    <source>
        <dbReference type="ARBA" id="ARBA00022989"/>
    </source>
</evidence>
<dbReference type="AlphaFoldDB" id="A0A2V3IVE6"/>
<dbReference type="InterPro" id="IPR018108">
    <property type="entry name" value="MCP_transmembrane"/>
</dbReference>
<evidence type="ECO:0000256" key="7">
    <source>
        <dbReference type="ARBA" id="ARBA00023136"/>
    </source>
</evidence>
<proteinExistence type="inferred from homology"/>
<evidence type="ECO:0000256" key="8">
    <source>
        <dbReference type="PROSITE-ProRule" id="PRU00282"/>
    </source>
</evidence>
<sequence>MSEGAEQLVSTPPARQHINNNLKSLWDTVKVHIKDGTLPTVAVARLTSVLLLHPLDTFKSRLQHTTATSARATTVFARNVPPFVGLPAAILGQVPYTALSLVLFLHLKDRLPSIPESRRAISAALISDSVAALWLTPFESMKLRVQTSVQPCVSRAFRVGGLYSGLNAELLRDVPYRSAHLALLAALAVREKRRDVRGTLGSACIAAAVAIVTNPLDVVRTRVMAQNSSQSSKLYSSAVHCAGRIIKHEGMTALFKGAVPRAVYMGASVLIFSTAYTAMERYGSVYLKKTISPLVSRASIKKPEDAKSAVLRRR</sequence>
<dbReference type="InterPro" id="IPR023395">
    <property type="entry name" value="MCP_dom_sf"/>
</dbReference>
<reference evidence="10 11" key="1">
    <citation type="journal article" date="2018" name="Mol. Biol. Evol.">
        <title>Analysis of the draft genome of the red seaweed Gracilariopsis chorda provides insights into genome size evolution in Rhodophyta.</title>
        <authorList>
            <person name="Lee J."/>
            <person name="Yang E.C."/>
            <person name="Graf L."/>
            <person name="Yang J.H."/>
            <person name="Qiu H."/>
            <person name="Zel Zion U."/>
            <person name="Chan C.X."/>
            <person name="Stephens T.G."/>
            <person name="Weber A.P.M."/>
            <person name="Boo G.H."/>
            <person name="Boo S.M."/>
            <person name="Kim K.M."/>
            <person name="Shin Y."/>
            <person name="Jung M."/>
            <person name="Lee S.J."/>
            <person name="Yim H.S."/>
            <person name="Lee J.H."/>
            <person name="Bhattacharya D."/>
            <person name="Yoon H.S."/>
        </authorList>
    </citation>
    <scope>NUCLEOTIDE SEQUENCE [LARGE SCALE GENOMIC DNA]</scope>
    <source>
        <strain evidence="10 11">SKKU-2015</strain>
        <tissue evidence="10">Whole body</tissue>
    </source>
</reference>
<dbReference type="Proteomes" id="UP000247409">
    <property type="component" value="Unassembled WGS sequence"/>
</dbReference>
<keyword evidence="5" id="KW-0677">Repeat</keyword>
<dbReference type="OrthoDB" id="276989at2759"/>
<dbReference type="GO" id="GO:0016020">
    <property type="term" value="C:membrane"/>
    <property type="evidence" value="ECO:0007669"/>
    <property type="project" value="UniProtKB-SubCell"/>
</dbReference>
<feature type="repeat" description="Solcar" evidence="8">
    <location>
        <begin position="115"/>
        <end position="190"/>
    </location>
</feature>
<protein>
    <submittedName>
        <fullName evidence="10">S-adenosylmethionine carrier 1, chloroplastic/mitochondrial</fullName>
    </submittedName>
</protein>
<dbReference type="Gene3D" id="1.50.40.10">
    <property type="entry name" value="Mitochondrial carrier domain"/>
    <property type="match status" value="1"/>
</dbReference>
<keyword evidence="4 8" id="KW-0812">Transmembrane</keyword>
<keyword evidence="11" id="KW-1185">Reference proteome</keyword>
<keyword evidence="6" id="KW-1133">Transmembrane helix</keyword>
<accession>A0A2V3IVE6</accession>
<keyword evidence="7 8" id="KW-0472">Membrane</keyword>
<comment type="caution">
    <text evidence="10">The sequence shown here is derived from an EMBL/GenBank/DDBJ whole genome shotgun (WGS) entry which is preliminary data.</text>
</comment>
<gene>
    <name evidence="10" type="ORF">BWQ96_04108</name>
</gene>
<evidence type="ECO:0000256" key="2">
    <source>
        <dbReference type="ARBA" id="ARBA00006375"/>
    </source>
</evidence>
<evidence type="ECO:0000313" key="11">
    <source>
        <dbReference type="Proteomes" id="UP000247409"/>
    </source>
</evidence>
<dbReference type="EMBL" id="NBIV01000044">
    <property type="protein sequence ID" value="PXF46102.1"/>
    <property type="molecule type" value="Genomic_DNA"/>
</dbReference>
<dbReference type="SUPFAM" id="SSF103506">
    <property type="entry name" value="Mitochondrial carrier"/>
    <property type="match status" value="1"/>
</dbReference>
<keyword evidence="3 9" id="KW-0813">Transport</keyword>
<name>A0A2V3IVE6_9FLOR</name>
<evidence type="ECO:0000256" key="4">
    <source>
        <dbReference type="ARBA" id="ARBA00022692"/>
    </source>
</evidence>
<evidence type="ECO:0000313" key="10">
    <source>
        <dbReference type="EMBL" id="PXF46102.1"/>
    </source>
</evidence>
<organism evidence="10 11">
    <name type="scientific">Gracilariopsis chorda</name>
    <dbReference type="NCBI Taxonomy" id="448386"/>
    <lineage>
        <taxon>Eukaryota</taxon>
        <taxon>Rhodophyta</taxon>
        <taxon>Florideophyceae</taxon>
        <taxon>Rhodymeniophycidae</taxon>
        <taxon>Gracilariales</taxon>
        <taxon>Gracilariaceae</taxon>
        <taxon>Gracilariopsis</taxon>
    </lineage>
</organism>
<dbReference type="PROSITE" id="PS50920">
    <property type="entry name" value="SOLCAR"/>
    <property type="match status" value="2"/>
</dbReference>
<comment type="similarity">
    <text evidence="2 9">Belongs to the mitochondrial carrier (TC 2.A.29) family.</text>
</comment>
<comment type="subcellular location">
    <subcellularLocation>
        <location evidence="1">Membrane</location>
        <topology evidence="1">Multi-pass membrane protein</topology>
    </subcellularLocation>
</comment>
<evidence type="ECO:0000256" key="9">
    <source>
        <dbReference type="RuleBase" id="RU000488"/>
    </source>
</evidence>
<dbReference type="PANTHER" id="PTHR45667">
    <property type="entry name" value="S-ADENOSYLMETHIONINE MITOCHONDRIAL CARRIER PROTEIN"/>
    <property type="match status" value="1"/>
</dbReference>